<dbReference type="Proteomes" id="UP000323000">
    <property type="component" value="Chromosome 4"/>
</dbReference>
<evidence type="ECO:0000256" key="1">
    <source>
        <dbReference type="PROSITE-ProRule" id="PRU00047"/>
    </source>
</evidence>
<protein>
    <recommendedName>
        <fullName evidence="2">CCHC-type domain-containing protein</fullName>
    </recommendedName>
</protein>
<keyword evidence="4" id="KW-1185">Reference proteome</keyword>
<evidence type="ECO:0000313" key="3">
    <source>
        <dbReference type="EMBL" id="TXG64073.1"/>
    </source>
</evidence>
<sequence>MESEIAKLYENLSLADEDVAIHEMPEEVHRDGVANVDRCLVGKVLSGKKVNIEAFKGLIEQLWNQFGAVEIESLGHNIFITAKWLAEQLGEVIEIPMEAKDCWGKFMRVKVLIEISKPLKRWLRLKLDKSDNIVLVGLKYERLPQFCYACGIIGHVIKDCLDTEAKTAALSGSTTRFGSWMRAPVVDRRKFRGPSKSDGSSLRDVAISDAVSRKGIVGASLETLIPSVGPGSNLGKELCEVGLSESNVSDKVQMATVEQGGLSICMVGGVEPADSVILDTPMIQSEMLEVISSPKMRSSKKMEKVNEGRTSLAYCGRGRCG</sequence>
<keyword evidence="1" id="KW-0862">Zinc</keyword>
<dbReference type="Pfam" id="PF14392">
    <property type="entry name" value="zf-CCHC_4"/>
    <property type="match status" value="1"/>
</dbReference>
<evidence type="ECO:0000259" key="2">
    <source>
        <dbReference type="PROSITE" id="PS50158"/>
    </source>
</evidence>
<dbReference type="AlphaFoldDB" id="A0A5C7I3H2"/>
<keyword evidence="1" id="KW-0863">Zinc-finger</keyword>
<dbReference type="EMBL" id="VAHF01000004">
    <property type="protein sequence ID" value="TXG64073.1"/>
    <property type="molecule type" value="Genomic_DNA"/>
</dbReference>
<dbReference type="PANTHER" id="PTHR31286">
    <property type="entry name" value="GLYCINE-RICH CELL WALL STRUCTURAL PROTEIN 1.8-LIKE"/>
    <property type="match status" value="1"/>
</dbReference>
<feature type="domain" description="CCHC-type" evidence="2">
    <location>
        <begin position="147"/>
        <end position="160"/>
    </location>
</feature>
<comment type="caution">
    <text evidence="3">The sequence shown here is derived from an EMBL/GenBank/DDBJ whole genome shotgun (WGS) entry which is preliminary data.</text>
</comment>
<dbReference type="PROSITE" id="PS50158">
    <property type="entry name" value="ZF_CCHC"/>
    <property type="match status" value="1"/>
</dbReference>
<reference evidence="4" key="1">
    <citation type="journal article" date="2019" name="Gigascience">
        <title>De novo genome assembly of the endangered Acer yangbiense, a plant species with extremely small populations endemic to Yunnan Province, China.</title>
        <authorList>
            <person name="Yang J."/>
            <person name="Wariss H.M."/>
            <person name="Tao L."/>
            <person name="Zhang R."/>
            <person name="Yun Q."/>
            <person name="Hollingsworth P."/>
            <person name="Dao Z."/>
            <person name="Luo G."/>
            <person name="Guo H."/>
            <person name="Ma Y."/>
            <person name="Sun W."/>
        </authorList>
    </citation>
    <scope>NUCLEOTIDE SEQUENCE [LARGE SCALE GENOMIC DNA]</scope>
    <source>
        <strain evidence="4">cv. Malutang</strain>
    </source>
</reference>
<dbReference type="GO" id="GO:0003676">
    <property type="term" value="F:nucleic acid binding"/>
    <property type="evidence" value="ECO:0007669"/>
    <property type="project" value="InterPro"/>
</dbReference>
<organism evidence="3 4">
    <name type="scientific">Acer yangbiense</name>
    <dbReference type="NCBI Taxonomy" id="1000413"/>
    <lineage>
        <taxon>Eukaryota</taxon>
        <taxon>Viridiplantae</taxon>
        <taxon>Streptophyta</taxon>
        <taxon>Embryophyta</taxon>
        <taxon>Tracheophyta</taxon>
        <taxon>Spermatophyta</taxon>
        <taxon>Magnoliopsida</taxon>
        <taxon>eudicotyledons</taxon>
        <taxon>Gunneridae</taxon>
        <taxon>Pentapetalae</taxon>
        <taxon>rosids</taxon>
        <taxon>malvids</taxon>
        <taxon>Sapindales</taxon>
        <taxon>Sapindaceae</taxon>
        <taxon>Hippocastanoideae</taxon>
        <taxon>Acereae</taxon>
        <taxon>Acer</taxon>
    </lineage>
</organism>
<dbReference type="GO" id="GO:0008270">
    <property type="term" value="F:zinc ion binding"/>
    <property type="evidence" value="ECO:0007669"/>
    <property type="project" value="UniProtKB-KW"/>
</dbReference>
<evidence type="ECO:0000313" key="4">
    <source>
        <dbReference type="Proteomes" id="UP000323000"/>
    </source>
</evidence>
<gene>
    <name evidence="3" type="ORF">EZV62_011067</name>
</gene>
<dbReference type="InterPro" id="IPR025836">
    <property type="entry name" value="Zn_knuckle_CX2CX4HX4C"/>
</dbReference>
<dbReference type="InterPro" id="IPR040256">
    <property type="entry name" value="At4g02000-like"/>
</dbReference>
<proteinExistence type="predicted"/>
<keyword evidence="1" id="KW-0479">Metal-binding</keyword>
<dbReference type="InterPro" id="IPR001878">
    <property type="entry name" value="Znf_CCHC"/>
</dbReference>
<name>A0A5C7I3H2_9ROSI</name>
<dbReference type="PANTHER" id="PTHR31286:SF167">
    <property type="entry name" value="OS09G0268800 PROTEIN"/>
    <property type="match status" value="1"/>
</dbReference>
<accession>A0A5C7I3H2</accession>